<reference evidence="1" key="1">
    <citation type="submission" date="2019-10" db="EMBL/GenBank/DDBJ databases">
        <title>Conservation and host-specific expression of non-tandemly repeated heterogenous ribosome RNA gene in arbuscular mycorrhizal fungi.</title>
        <authorList>
            <person name="Maeda T."/>
            <person name="Kobayashi Y."/>
            <person name="Nakagawa T."/>
            <person name="Ezawa T."/>
            <person name="Yamaguchi K."/>
            <person name="Bino T."/>
            <person name="Nishimoto Y."/>
            <person name="Shigenobu S."/>
            <person name="Kawaguchi M."/>
        </authorList>
    </citation>
    <scope>NUCLEOTIDE SEQUENCE</scope>
    <source>
        <strain evidence="1">HR1</strain>
    </source>
</reference>
<dbReference type="EMBL" id="BLAL01000074">
    <property type="protein sequence ID" value="GES83830.1"/>
    <property type="molecule type" value="Genomic_DNA"/>
</dbReference>
<evidence type="ECO:0000313" key="1">
    <source>
        <dbReference type="EMBL" id="GES83830.1"/>
    </source>
</evidence>
<organism evidence="1 2">
    <name type="scientific">Rhizophagus clarus</name>
    <dbReference type="NCBI Taxonomy" id="94130"/>
    <lineage>
        <taxon>Eukaryota</taxon>
        <taxon>Fungi</taxon>
        <taxon>Fungi incertae sedis</taxon>
        <taxon>Mucoromycota</taxon>
        <taxon>Glomeromycotina</taxon>
        <taxon>Glomeromycetes</taxon>
        <taxon>Glomerales</taxon>
        <taxon>Glomeraceae</taxon>
        <taxon>Rhizophagus</taxon>
    </lineage>
</organism>
<sequence>MSKNWCAGYDEFEVNCSCVLCPKCNEKQVYRRCARVDGGKKQKRNIILMIQNRQENELDDNNDVTLSENKSDED</sequence>
<dbReference type="Proteomes" id="UP000615446">
    <property type="component" value="Unassembled WGS sequence"/>
</dbReference>
<protein>
    <submittedName>
        <fullName evidence="1">Uncharacterized protein</fullName>
    </submittedName>
</protein>
<proteinExistence type="predicted"/>
<evidence type="ECO:0000313" key="2">
    <source>
        <dbReference type="Proteomes" id="UP000615446"/>
    </source>
</evidence>
<comment type="caution">
    <text evidence="1">The sequence shown here is derived from an EMBL/GenBank/DDBJ whole genome shotgun (WGS) entry which is preliminary data.</text>
</comment>
<gene>
    <name evidence="1" type="ORF">RCL2_001098000</name>
</gene>
<name>A0A8H3LCE7_9GLOM</name>
<dbReference type="AlphaFoldDB" id="A0A8H3LCE7"/>
<accession>A0A8H3LCE7</accession>